<feature type="domain" description="Extradiol ring-cleavage dioxygenase class III enzyme subunit B" evidence="6">
    <location>
        <begin position="10"/>
        <end position="242"/>
    </location>
</feature>
<protein>
    <recommendedName>
        <fullName evidence="6">Extradiol ring-cleavage dioxygenase class III enzyme subunit B domain-containing protein</fullName>
    </recommendedName>
</protein>
<dbReference type="CDD" id="cd07363">
    <property type="entry name" value="45_DOPA_Dioxygenase"/>
    <property type="match status" value="1"/>
</dbReference>
<dbReference type="RefSeq" id="XP_066081632.1">
    <property type="nucleotide sequence ID" value="XM_066225535.1"/>
</dbReference>
<dbReference type="SUPFAM" id="SSF53213">
    <property type="entry name" value="LigB-like"/>
    <property type="match status" value="1"/>
</dbReference>
<dbReference type="Proteomes" id="UP001358614">
    <property type="component" value="Chromosome 1"/>
</dbReference>
<dbReference type="Pfam" id="PF02900">
    <property type="entry name" value="LigB"/>
    <property type="match status" value="1"/>
</dbReference>
<sequence>MDESNIKGDVYFISHGGPVTGDQKQSEPYKAWQSVGRIIQANPPKGIVIVSAHWENHTDDGVLVNSNRTNPVIYDFYNFPKHFYSLKFQSHFDRELEDSVLRALNDEGIRVGRQDRGLDHGIWIAFRAMFGESTNIPIIQVSLPSTENPLDSVKLGKALGKLRGRGYTIVGSGQGIHNVRDLIQGRPMPYSRPFLSLLQRSISSSDPISSTLNLIQQPLYRLAHPSDEHFFPLFVSLGAVDPEDKRDDVYMGVVDLKGNNVEDQGLGWCLWRWKS</sequence>
<dbReference type="PANTHER" id="PTHR30096:SF0">
    <property type="entry name" value="4,5-DOPA DIOXYGENASE EXTRADIOL-LIKE PROTEIN"/>
    <property type="match status" value="1"/>
</dbReference>
<organism evidence="7 8">
    <name type="scientific">Kwoniella europaea PYCC6329</name>
    <dbReference type="NCBI Taxonomy" id="1423913"/>
    <lineage>
        <taxon>Eukaryota</taxon>
        <taxon>Fungi</taxon>
        <taxon>Dikarya</taxon>
        <taxon>Basidiomycota</taxon>
        <taxon>Agaricomycotina</taxon>
        <taxon>Tremellomycetes</taxon>
        <taxon>Tremellales</taxon>
        <taxon>Cryptococcaceae</taxon>
        <taxon>Kwoniella</taxon>
    </lineage>
</organism>
<dbReference type="InterPro" id="IPR014436">
    <property type="entry name" value="Extradiol_dOase_DODA"/>
</dbReference>
<keyword evidence="3" id="KW-0479">Metal-binding</keyword>
<dbReference type="PIRSF" id="PIRSF006157">
    <property type="entry name" value="Doxgns_DODA"/>
    <property type="match status" value="1"/>
</dbReference>
<dbReference type="GO" id="GO:0008198">
    <property type="term" value="F:ferrous iron binding"/>
    <property type="evidence" value="ECO:0007669"/>
    <property type="project" value="InterPro"/>
</dbReference>
<comment type="similarity">
    <text evidence="2">Belongs to the DODA-type extradiol aromatic ring-opening dioxygenase family.</text>
</comment>
<dbReference type="EMBL" id="CP144089">
    <property type="protein sequence ID" value="WWD03665.1"/>
    <property type="molecule type" value="Genomic_DNA"/>
</dbReference>
<dbReference type="GO" id="GO:0008270">
    <property type="term" value="F:zinc ion binding"/>
    <property type="evidence" value="ECO:0007669"/>
    <property type="project" value="InterPro"/>
</dbReference>
<dbReference type="InterPro" id="IPR004183">
    <property type="entry name" value="Xdiol_dOase_suB"/>
</dbReference>
<evidence type="ECO:0000256" key="1">
    <source>
        <dbReference type="ARBA" id="ARBA00001947"/>
    </source>
</evidence>
<keyword evidence="5" id="KW-0560">Oxidoreductase</keyword>
<evidence type="ECO:0000313" key="7">
    <source>
        <dbReference type="EMBL" id="WWD03665.1"/>
    </source>
</evidence>
<keyword evidence="8" id="KW-1185">Reference proteome</keyword>
<dbReference type="PANTHER" id="PTHR30096">
    <property type="entry name" value="4,5-DOPA DIOXYGENASE EXTRADIOL-LIKE PROTEIN"/>
    <property type="match status" value="1"/>
</dbReference>
<keyword evidence="4" id="KW-0862">Zinc</keyword>
<evidence type="ECO:0000256" key="3">
    <source>
        <dbReference type="ARBA" id="ARBA00022723"/>
    </source>
</evidence>
<evidence type="ECO:0000256" key="5">
    <source>
        <dbReference type="ARBA" id="ARBA00023002"/>
    </source>
</evidence>
<dbReference type="GO" id="GO:0016702">
    <property type="term" value="F:oxidoreductase activity, acting on single donors with incorporation of molecular oxygen, incorporation of two atoms of oxygen"/>
    <property type="evidence" value="ECO:0007669"/>
    <property type="project" value="UniProtKB-ARBA"/>
</dbReference>
<dbReference type="Gene3D" id="3.40.830.10">
    <property type="entry name" value="LigB-like"/>
    <property type="match status" value="1"/>
</dbReference>
<evidence type="ECO:0000259" key="6">
    <source>
        <dbReference type="Pfam" id="PF02900"/>
    </source>
</evidence>
<dbReference type="KEGG" id="ker:91100524"/>
<gene>
    <name evidence="7" type="ORF">V865_001720</name>
</gene>
<name>A0AAX4KBA5_9TREE</name>
<accession>A0AAX4KBA5</accession>
<dbReference type="AlphaFoldDB" id="A0AAX4KBA5"/>
<proteinExistence type="inferred from homology"/>
<comment type="cofactor">
    <cofactor evidence="1">
        <name>Zn(2+)</name>
        <dbReference type="ChEBI" id="CHEBI:29105"/>
    </cofactor>
</comment>
<dbReference type="GeneID" id="91100524"/>
<reference evidence="7 8" key="1">
    <citation type="submission" date="2024-01" db="EMBL/GenBank/DDBJ databases">
        <title>Comparative genomics of Cryptococcus and Kwoniella reveals pathogenesis evolution and contrasting modes of karyotype evolution via chromosome fusion or intercentromeric recombination.</title>
        <authorList>
            <person name="Coelho M.A."/>
            <person name="David-Palma M."/>
            <person name="Shea T."/>
            <person name="Bowers K."/>
            <person name="McGinley-Smith S."/>
            <person name="Mohammad A.W."/>
            <person name="Gnirke A."/>
            <person name="Yurkov A.M."/>
            <person name="Nowrousian M."/>
            <person name="Sun S."/>
            <person name="Cuomo C.A."/>
            <person name="Heitman J."/>
        </authorList>
    </citation>
    <scope>NUCLEOTIDE SEQUENCE [LARGE SCALE GENOMIC DNA]</scope>
    <source>
        <strain evidence="7 8">PYCC6329</strain>
    </source>
</reference>
<evidence type="ECO:0000256" key="4">
    <source>
        <dbReference type="ARBA" id="ARBA00022833"/>
    </source>
</evidence>
<evidence type="ECO:0000256" key="2">
    <source>
        <dbReference type="ARBA" id="ARBA00007581"/>
    </source>
</evidence>
<evidence type="ECO:0000313" key="8">
    <source>
        <dbReference type="Proteomes" id="UP001358614"/>
    </source>
</evidence>